<feature type="compositionally biased region" description="Low complexity" evidence="1">
    <location>
        <begin position="31"/>
        <end position="41"/>
    </location>
</feature>
<feature type="compositionally biased region" description="Low complexity" evidence="1">
    <location>
        <begin position="690"/>
        <end position="706"/>
    </location>
</feature>
<reference evidence="2" key="1">
    <citation type="journal article" date="2020" name="Nature">
        <title>Giant virus diversity and host interactions through global metagenomics.</title>
        <authorList>
            <person name="Schulz F."/>
            <person name="Roux S."/>
            <person name="Paez-Espino D."/>
            <person name="Jungbluth S."/>
            <person name="Walsh D.A."/>
            <person name="Denef V.J."/>
            <person name="McMahon K.D."/>
            <person name="Konstantinidis K.T."/>
            <person name="Eloe-Fadrosh E.A."/>
            <person name="Kyrpides N.C."/>
            <person name="Woyke T."/>
        </authorList>
    </citation>
    <scope>NUCLEOTIDE SEQUENCE</scope>
    <source>
        <strain evidence="2">GVMAG-M-3300023184-13</strain>
    </source>
</reference>
<protein>
    <submittedName>
        <fullName evidence="2">Uncharacterized protein</fullName>
    </submittedName>
</protein>
<dbReference type="AlphaFoldDB" id="A0A6C0HMA2"/>
<accession>A0A6C0HMA2</accession>
<feature type="compositionally biased region" description="Low complexity" evidence="1">
    <location>
        <begin position="766"/>
        <end position="799"/>
    </location>
</feature>
<proteinExistence type="predicted"/>
<dbReference type="EMBL" id="MN739983">
    <property type="protein sequence ID" value="QHT81497.1"/>
    <property type="molecule type" value="Genomic_DNA"/>
</dbReference>
<feature type="region of interest" description="Disordered" evidence="1">
    <location>
        <begin position="766"/>
        <end position="804"/>
    </location>
</feature>
<feature type="region of interest" description="Disordered" evidence="1">
    <location>
        <begin position="20"/>
        <end position="46"/>
    </location>
</feature>
<sequence>MVVITKKRPGRLKNKCTKVQRGGSMQKVLTSSAPPKSSAPPIAEKQKKSYGEYVKKGLAWGATIIPSTVGAILNSSMHTADLKRKKGKVNSALKKLGPQSGLDNVNRERFNALTAEGEKLDAAIIQHKALPLKKKIKARIVSNRRLLEEGNVGKWSYGAAGAISRGTVAVLPAIFGVPTFGKLSLTHKFDKFITKKFNISKLARNAQNIGQRFANKTKSVLRGVRTSSKDAYRRIANDFGLRTANSKLDALKYDLKKVHEMKNRKAIAEHQLYEDETQLKRLSSLIQKSNNETTLFNDLKYRIKLNKQKIQNVVLELRDVNDIVIKNYDDNLKKIKESYETKLKKSTISYNDGNPTAADLIKRVKEKPRTRGNLPDIKENHQSFVTAVKLEALANFYKAKNGSGNESGTESENEKQALPSAEKITDLVNTLIVLHDNEKDPELKAQFKQELVHMQSINKYNNTVYDIDKFQSIVKTTSEDIAKTVHDAQNRGLFLGPRKLGLTSISKPTYLEGLLPETAKATPYPGEIKTNETPEKIKEHMDKLFSTLQIAQDPKTVTNPIKAKKRLRLAIRARENPALLKKIVDEHSKHEYKGKTIEEVYDKIILRFDLESAVNKSIEELEAAKSNLFMLGNLHLQEDNPLVIEASSRYHQAHQKYYALNPTKITPRSSLGSHKSVESDYSWDSSIYSTGGTEGSGSHNTHSSSSFDPSENEYEVPVSLSLQEKLRQYRKEEEQHLQLQKIRAQEWQRAHQYANNQVRQLIALQGQSGQSGQQPRLPEQPGQRQGQSAQSAQGQQPEQNKVIKTQAEATRQIRIIGERIQNLNLQKAQIRNKYPDIRQATAENLRKDIKLDKQLLVLQSESAHLKDLMSYVPTSK</sequence>
<feature type="region of interest" description="Disordered" evidence="1">
    <location>
        <begin position="690"/>
        <end position="718"/>
    </location>
</feature>
<organism evidence="2">
    <name type="scientific">viral metagenome</name>
    <dbReference type="NCBI Taxonomy" id="1070528"/>
    <lineage>
        <taxon>unclassified sequences</taxon>
        <taxon>metagenomes</taxon>
        <taxon>organismal metagenomes</taxon>
    </lineage>
</organism>
<name>A0A6C0HMA2_9ZZZZ</name>
<evidence type="ECO:0000313" key="2">
    <source>
        <dbReference type="EMBL" id="QHT81497.1"/>
    </source>
</evidence>
<evidence type="ECO:0000256" key="1">
    <source>
        <dbReference type="SAM" id="MobiDB-lite"/>
    </source>
</evidence>